<protein>
    <recommendedName>
        <fullName evidence="8">M23ase beta-sheet core domain-containing protein</fullName>
    </recommendedName>
</protein>
<sequence length="484" mass="51273">MRLIKSLLDFFAPASRVLLLAGMALVLFAVSIVAQSPDAPASNSAAAIATDNSTATTQAPPPDGHTKELDAKAALDAERQLSAIQNEITLSRQRTEQLRNEVAKMDGDRARQNAALIAAAQRVKLAEIEAGNIEKRLNALLVQENEIRARLDSANSNISSLLAALQRIGENPPPALIIDPSDALNSARSAALLSAILPQLRQKTDSVIADLKQFSTIKQAVLKEKQQLSDRLSSLLEEQLRIATLIEARRRGIIRVNADITAQERQAEALAGEASSINQLIAALKQRIAAVNVAASAADAADAANAEKQQVPSTQLSRQAMDIALAKTDRTAPAVPFTSAKGFLVIPAAGVVVNSFGSDDGFGGISKGESIVTRAEAQVVAPVDGWVMYKGPYLNYGQIIIINPGQGYTILLAGLKTVSVELGQFVLMGEPVGAMGSRTIGQTVTTSAGVSRPTLYIELRNKDKPLDPASWWSTRSAQSPSQSG</sequence>
<dbReference type="InterPro" id="IPR050570">
    <property type="entry name" value="Cell_wall_metabolism_enzyme"/>
</dbReference>
<feature type="domain" description="M23ase beta-sheet core" evidence="8">
    <location>
        <begin position="366"/>
        <end position="468"/>
    </location>
</feature>
<dbReference type="GO" id="GO:0006508">
    <property type="term" value="P:proteolysis"/>
    <property type="evidence" value="ECO:0007669"/>
    <property type="project" value="UniProtKB-KW"/>
</dbReference>
<evidence type="ECO:0000256" key="4">
    <source>
        <dbReference type="ARBA" id="ARBA00022801"/>
    </source>
</evidence>
<evidence type="ECO:0000256" key="1">
    <source>
        <dbReference type="ARBA" id="ARBA00001947"/>
    </source>
</evidence>
<dbReference type="Pfam" id="PF01551">
    <property type="entry name" value="Peptidase_M23"/>
    <property type="match status" value="1"/>
</dbReference>
<dbReference type="InterPro" id="IPR016047">
    <property type="entry name" value="M23ase_b-sheet_dom"/>
</dbReference>
<evidence type="ECO:0000256" key="6">
    <source>
        <dbReference type="ARBA" id="ARBA00023049"/>
    </source>
</evidence>
<evidence type="ECO:0000256" key="2">
    <source>
        <dbReference type="ARBA" id="ARBA00022670"/>
    </source>
</evidence>
<organism evidence="9">
    <name type="scientific">hydrothermal vent metagenome</name>
    <dbReference type="NCBI Taxonomy" id="652676"/>
    <lineage>
        <taxon>unclassified sequences</taxon>
        <taxon>metagenomes</taxon>
        <taxon>ecological metagenomes</taxon>
    </lineage>
</organism>
<evidence type="ECO:0000259" key="8">
    <source>
        <dbReference type="Pfam" id="PF01551"/>
    </source>
</evidence>
<dbReference type="AlphaFoldDB" id="A0A3B0TY43"/>
<keyword evidence="2" id="KW-0645">Protease</keyword>
<dbReference type="EMBL" id="UOEO01000063">
    <property type="protein sequence ID" value="VAW17059.1"/>
    <property type="molecule type" value="Genomic_DNA"/>
</dbReference>
<feature type="compositionally biased region" description="Polar residues" evidence="7">
    <location>
        <begin position="471"/>
        <end position="484"/>
    </location>
</feature>
<keyword evidence="3" id="KW-0479">Metal-binding</keyword>
<dbReference type="SUPFAM" id="SSF51261">
    <property type="entry name" value="Duplicated hybrid motif"/>
    <property type="match status" value="1"/>
</dbReference>
<evidence type="ECO:0000256" key="5">
    <source>
        <dbReference type="ARBA" id="ARBA00022833"/>
    </source>
</evidence>
<reference evidence="9" key="1">
    <citation type="submission" date="2018-06" db="EMBL/GenBank/DDBJ databases">
        <authorList>
            <person name="Zhirakovskaya E."/>
        </authorList>
    </citation>
    <scope>NUCLEOTIDE SEQUENCE</scope>
</reference>
<evidence type="ECO:0000256" key="7">
    <source>
        <dbReference type="SAM" id="MobiDB-lite"/>
    </source>
</evidence>
<keyword evidence="4" id="KW-0378">Hydrolase</keyword>
<keyword evidence="6" id="KW-0482">Metalloprotease</keyword>
<dbReference type="PANTHER" id="PTHR21666">
    <property type="entry name" value="PEPTIDASE-RELATED"/>
    <property type="match status" value="1"/>
</dbReference>
<dbReference type="PANTHER" id="PTHR21666:SF288">
    <property type="entry name" value="CELL DIVISION PROTEIN YTFB"/>
    <property type="match status" value="1"/>
</dbReference>
<evidence type="ECO:0000313" key="9">
    <source>
        <dbReference type="EMBL" id="VAW17059.1"/>
    </source>
</evidence>
<dbReference type="InterPro" id="IPR011055">
    <property type="entry name" value="Dup_hybrid_motif"/>
</dbReference>
<gene>
    <name evidence="9" type="ORF">MNBD_ALPHA12-388</name>
</gene>
<accession>A0A3B0TY43</accession>
<comment type="cofactor">
    <cofactor evidence="1">
        <name>Zn(2+)</name>
        <dbReference type="ChEBI" id="CHEBI:29105"/>
    </cofactor>
</comment>
<dbReference type="CDD" id="cd12797">
    <property type="entry name" value="M23_peptidase"/>
    <property type="match status" value="1"/>
</dbReference>
<dbReference type="GO" id="GO:0046872">
    <property type="term" value="F:metal ion binding"/>
    <property type="evidence" value="ECO:0007669"/>
    <property type="project" value="UniProtKB-KW"/>
</dbReference>
<name>A0A3B0TY43_9ZZZZ</name>
<keyword evidence="5" id="KW-0862">Zinc</keyword>
<evidence type="ECO:0000256" key="3">
    <source>
        <dbReference type="ARBA" id="ARBA00022723"/>
    </source>
</evidence>
<proteinExistence type="predicted"/>
<feature type="region of interest" description="Disordered" evidence="7">
    <location>
        <begin position="465"/>
        <end position="484"/>
    </location>
</feature>
<dbReference type="Gene3D" id="2.70.70.10">
    <property type="entry name" value="Glucose Permease (Domain IIA)"/>
    <property type="match status" value="1"/>
</dbReference>
<dbReference type="GO" id="GO:0004222">
    <property type="term" value="F:metalloendopeptidase activity"/>
    <property type="evidence" value="ECO:0007669"/>
    <property type="project" value="TreeGrafter"/>
</dbReference>